<dbReference type="STRING" id="1121400.SAMN02746065_10555"/>
<gene>
    <name evidence="1" type="ORF">SAMN02746065_10555</name>
</gene>
<reference evidence="1 2" key="1">
    <citation type="submission" date="2017-04" db="EMBL/GenBank/DDBJ databases">
        <authorList>
            <person name="Afonso C.L."/>
            <person name="Miller P.J."/>
            <person name="Scott M.A."/>
            <person name="Spackman E."/>
            <person name="Goraichik I."/>
            <person name="Dimitrov K.M."/>
            <person name="Suarez D.L."/>
            <person name="Swayne D.E."/>
        </authorList>
    </citation>
    <scope>NUCLEOTIDE SEQUENCE [LARGE SCALE GENOMIC DNA]</scope>
    <source>
        <strain evidence="1 2">DSM 3385</strain>
    </source>
</reference>
<dbReference type="GO" id="GO:0019450">
    <property type="term" value="P:L-cysteine catabolic process to pyruvate"/>
    <property type="evidence" value="ECO:0007669"/>
    <property type="project" value="TreeGrafter"/>
</dbReference>
<organism evidence="1 2">
    <name type="scientific">Desulfocicer vacuolatum DSM 3385</name>
    <dbReference type="NCBI Taxonomy" id="1121400"/>
    <lineage>
        <taxon>Bacteria</taxon>
        <taxon>Pseudomonadati</taxon>
        <taxon>Thermodesulfobacteriota</taxon>
        <taxon>Desulfobacteria</taxon>
        <taxon>Desulfobacterales</taxon>
        <taxon>Desulfobacteraceae</taxon>
        <taxon>Desulfocicer</taxon>
    </lineage>
</organism>
<dbReference type="AlphaFoldDB" id="A0A1W2AGP7"/>
<evidence type="ECO:0000313" key="1">
    <source>
        <dbReference type="EMBL" id="SMC59662.1"/>
    </source>
</evidence>
<name>A0A1W2AGP7_9BACT</name>
<keyword evidence="2" id="KW-1185">Reference proteome</keyword>
<accession>A0A1W2AGP7</accession>
<protein>
    <recommendedName>
        <fullName evidence="3">Serine dehydratase alpha chain</fullName>
    </recommendedName>
</protein>
<dbReference type="PANTHER" id="PTHR30501:SF2">
    <property type="entry name" value="UPF0597 PROTEIN YHAM"/>
    <property type="match status" value="1"/>
</dbReference>
<evidence type="ECO:0000313" key="2">
    <source>
        <dbReference type="Proteomes" id="UP000192418"/>
    </source>
</evidence>
<evidence type="ECO:0008006" key="3">
    <source>
        <dbReference type="Google" id="ProtNLM"/>
    </source>
</evidence>
<dbReference type="Proteomes" id="UP000192418">
    <property type="component" value="Unassembled WGS sequence"/>
</dbReference>
<proteinExistence type="predicted"/>
<dbReference type="PANTHER" id="PTHR30501">
    <property type="entry name" value="UPF0597 PROTEIN YHAM"/>
    <property type="match status" value="1"/>
</dbReference>
<dbReference type="GO" id="GO:0080146">
    <property type="term" value="F:L-cysteine desulfhydrase activity"/>
    <property type="evidence" value="ECO:0007669"/>
    <property type="project" value="TreeGrafter"/>
</dbReference>
<dbReference type="InterPro" id="IPR021144">
    <property type="entry name" value="UPF0597"/>
</dbReference>
<dbReference type="EMBL" id="FWXY01000005">
    <property type="protein sequence ID" value="SMC59662.1"/>
    <property type="molecule type" value="Genomic_DNA"/>
</dbReference>
<sequence length="85" mass="8954">MEKNDKRYKACLNILKEELVPAMGCTEPIAIACAAAKARETLGTMPQRVVVEVSDNIIKNVKSVVVPNTGNLRGIAASAVAGIST</sequence>
<dbReference type="RefSeq" id="WP_212637818.1">
    <property type="nucleotide sequence ID" value="NZ_FWXY01000005.1"/>
</dbReference>